<dbReference type="OMA" id="TCYFCSG"/>
<accession>A0A6A5BUU5</accession>
<dbReference type="InterPro" id="IPR056366">
    <property type="entry name" value="Ribosomal_eL24"/>
</dbReference>
<dbReference type="VEuPathDB" id="AmoebaDB:NfTy_064600"/>
<dbReference type="OrthoDB" id="10262490at2759"/>
<dbReference type="GO" id="GO:0005730">
    <property type="term" value="C:nucleolus"/>
    <property type="evidence" value="ECO:0007669"/>
    <property type="project" value="TreeGrafter"/>
</dbReference>
<dbReference type="Gene3D" id="2.30.170.20">
    <property type="entry name" value="Ribosomal protein L24e"/>
    <property type="match status" value="1"/>
</dbReference>
<comment type="caution">
    <text evidence="4">The sequence shown here is derived from an EMBL/GenBank/DDBJ whole genome shotgun (WGS) entry which is preliminary data.</text>
</comment>
<dbReference type="GeneID" id="68110976"/>
<evidence type="ECO:0000313" key="5">
    <source>
        <dbReference type="Proteomes" id="UP000444721"/>
    </source>
</evidence>
<reference evidence="4 5" key="1">
    <citation type="journal article" date="2019" name="Sci. Rep.">
        <title>Nanopore sequencing improves the draft genome of the human pathogenic amoeba Naegleria fowleri.</title>
        <authorList>
            <person name="Liechti N."/>
            <person name="Schurch N."/>
            <person name="Bruggmann R."/>
            <person name="Wittwer M."/>
        </authorList>
    </citation>
    <scope>NUCLEOTIDE SEQUENCE [LARGE SCALE GENOMIC DNA]</scope>
    <source>
        <strain evidence="4 5">ATCC 30894</strain>
    </source>
</reference>
<evidence type="ECO:0000313" key="4">
    <source>
        <dbReference type="EMBL" id="KAF0977105.1"/>
    </source>
</evidence>
<dbReference type="CDD" id="cd00472">
    <property type="entry name" value="Ribosomal_L24e_L24"/>
    <property type="match status" value="1"/>
</dbReference>
<dbReference type="InterPro" id="IPR000988">
    <property type="entry name" value="Ribosomal_eL24-rel_N"/>
</dbReference>
<keyword evidence="5" id="KW-1185">Reference proteome</keyword>
<protein>
    <recommendedName>
        <fullName evidence="3">Large ribosomal subunit protein eL24-related N-terminal domain-containing protein</fullName>
    </recommendedName>
</protein>
<dbReference type="RefSeq" id="XP_044561818.1">
    <property type="nucleotide sequence ID" value="XM_044707097.1"/>
</dbReference>
<sequence>MRIETCSVSGAPVYPGHGITFVRNDGKVFKFSSKKARRLFERRVNPNRLRWTKAYRRKNGKELSVDSTFEFEKKRNVPVKYDRELYAKTIHAIKRVSEVQEQRQRSYYFKRMVPSLKVRKMQVARELKTNIDLIYAPVSAKRFAEMQELKANQDVMMENEMKLQNTYSSKSKKKHQQDDDDVEIEDNE</sequence>
<dbReference type="GO" id="GO:0003735">
    <property type="term" value="F:structural constituent of ribosome"/>
    <property type="evidence" value="ECO:0007669"/>
    <property type="project" value="InterPro"/>
</dbReference>
<feature type="domain" description="Large ribosomal subunit protein eL24-related N-terminal" evidence="3">
    <location>
        <begin position="1"/>
        <end position="65"/>
    </location>
</feature>
<organism evidence="4 5">
    <name type="scientific">Naegleria fowleri</name>
    <name type="common">Brain eating amoeba</name>
    <dbReference type="NCBI Taxonomy" id="5763"/>
    <lineage>
        <taxon>Eukaryota</taxon>
        <taxon>Discoba</taxon>
        <taxon>Heterolobosea</taxon>
        <taxon>Tetramitia</taxon>
        <taxon>Eutetramitia</taxon>
        <taxon>Vahlkampfiidae</taxon>
        <taxon>Naegleria</taxon>
    </lineage>
</organism>
<dbReference type="PANTHER" id="PTHR10792">
    <property type="entry name" value="60S RIBOSOMAL PROTEIN L24"/>
    <property type="match status" value="1"/>
</dbReference>
<evidence type="ECO:0000256" key="2">
    <source>
        <dbReference type="SAM" id="MobiDB-lite"/>
    </source>
</evidence>
<name>A0A6A5BUU5_NAEFO</name>
<evidence type="ECO:0000256" key="1">
    <source>
        <dbReference type="ARBA" id="ARBA00005647"/>
    </source>
</evidence>
<evidence type="ECO:0000259" key="3">
    <source>
        <dbReference type="Pfam" id="PF01246"/>
    </source>
</evidence>
<dbReference type="SUPFAM" id="SSF57716">
    <property type="entry name" value="Glucocorticoid receptor-like (DNA-binding domain)"/>
    <property type="match status" value="1"/>
</dbReference>
<dbReference type="PANTHER" id="PTHR10792:SF8">
    <property type="entry name" value="RIBOSOME BIOGENESIS PROTEIN RLP24-RELATED"/>
    <property type="match status" value="1"/>
</dbReference>
<feature type="region of interest" description="Disordered" evidence="2">
    <location>
        <begin position="163"/>
        <end position="188"/>
    </location>
</feature>
<gene>
    <name evidence="4" type="ORF">FDP41_003758</name>
</gene>
<dbReference type="GO" id="GO:0042273">
    <property type="term" value="P:ribosomal large subunit biogenesis"/>
    <property type="evidence" value="ECO:0007669"/>
    <property type="project" value="TreeGrafter"/>
</dbReference>
<dbReference type="AlphaFoldDB" id="A0A6A5BUU5"/>
<dbReference type="EMBL" id="VFQX01000035">
    <property type="protein sequence ID" value="KAF0977105.1"/>
    <property type="molecule type" value="Genomic_DNA"/>
</dbReference>
<dbReference type="VEuPathDB" id="AmoebaDB:FDP41_003758"/>
<dbReference type="VEuPathDB" id="AmoebaDB:NF0077720"/>
<proteinExistence type="inferred from homology"/>
<feature type="compositionally biased region" description="Acidic residues" evidence="2">
    <location>
        <begin position="178"/>
        <end position="188"/>
    </location>
</feature>
<comment type="similarity">
    <text evidence="1">Belongs to the eukaryotic ribosomal protein eL24 family.</text>
</comment>
<dbReference type="InterPro" id="IPR038630">
    <property type="entry name" value="L24e/L24_sf"/>
</dbReference>
<dbReference type="Proteomes" id="UP000444721">
    <property type="component" value="Unassembled WGS sequence"/>
</dbReference>
<dbReference type="FunFam" id="2.30.170.20:FF:000001">
    <property type="entry name" value="probable ribosome biogenesis protein RLP24"/>
    <property type="match status" value="1"/>
</dbReference>
<dbReference type="Pfam" id="PF01246">
    <property type="entry name" value="Ribosomal_L24e"/>
    <property type="match status" value="1"/>
</dbReference>